<evidence type="ECO:0000256" key="1">
    <source>
        <dbReference type="ARBA" id="ARBA00001946"/>
    </source>
</evidence>
<dbReference type="InterPro" id="IPR003563">
    <property type="entry name" value="8ODP"/>
</dbReference>
<evidence type="ECO:0000256" key="9">
    <source>
        <dbReference type="ARBA" id="ARBA00024448"/>
    </source>
</evidence>
<comment type="similarity">
    <text evidence="3">Belongs to the Nudix hydrolase family.</text>
</comment>
<keyword evidence="6" id="KW-0378">Hydrolase</keyword>
<dbReference type="SUPFAM" id="SSF55811">
    <property type="entry name" value="Nudix"/>
    <property type="match status" value="1"/>
</dbReference>
<keyword evidence="8" id="KW-0539">Nucleus</keyword>
<comment type="subunit">
    <text evidence="4">Monomer.</text>
</comment>
<evidence type="ECO:0000256" key="10">
    <source>
        <dbReference type="ARBA" id="ARBA00024459"/>
    </source>
</evidence>
<sequence>MSISPPPGVTHEGNLIEVHNGGAEDWLQFSEVRPYTNAFIRQEGKILLGYKKRGFGKDLYNGFGGKLDPGETSLQAAERELQEEAGIQAKLRECGTLFFVDEKIAWAFHIHVFTAETFTGEVTETEEMRPQWFATQPAEETTDPEIAKLPQIPYSQMWADDVYWMPLLLSKTKFVARMDFASDGTLRKWWAAKEVQ</sequence>
<dbReference type="EC" id="3.6.1.56" evidence="13"/>
<evidence type="ECO:0000256" key="8">
    <source>
        <dbReference type="ARBA" id="ARBA00023242"/>
    </source>
</evidence>
<evidence type="ECO:0000256" key="3">
    <source>
        <dbReference type="ARBA" id="ARBA00005582"/>
    </source>
</evidence>
<comment type="subcellular location">
    <subcellularLocation>
        <location evidence="2">Nucleus</location>
    </subcellularLocation>
</comment>
<comment type="function">
    <text evidence="23">Oxidized purine nucleoside triphosphate hydrolase which is a prominent sanitizer of the oxidized nucleotide pool. Catalyzes the hydrolysis of 2-oxo-dATP (2-hydroxy-dATP) into 2-oxo-dAMP. Also has a significant hydrolase activity toward 2-oxo-ATP, 8-oxo-dGTP and 8-oxo-dATP. Through the hydrolysis of oxidized purine nucleoside triphosphates, prevents their incorporation into DNA and the subsequent transversions A:T to C:G and G:C to T:A. Also catalyzes the hydrolysis of methylated purine nucleoside triphosphate preventing their integration into DNA. Through this antimutagenic activity protects cells from oxidative stress.</text>
</comment>
<dbReference type="PANTHER" id="PTHR43758">
    <property type="entry name" value="7,8-DIHYDRO-8-OXOGUANINE TRIPHOSPHATASE"/>
    <property type="match status" value="1"/>
</dbReference>
<evidence type="ECO:0000256" key="5">
    <source>
        <dbReference type="ARBA" id="ARBA00022723"/>
    </source>
</evidence>
<proteinExistence type="inferred from homology"/>
<dbReference type="Proteomes" id="UP001497453">
    <property type="component" value="Chromosome 5"/>
</dbReference>
<keyword evidence="5" id="KW-0479">Metal-binding</keyword>
<accession>A0ABP1DP99</accession>
<dbReference type="Gene3D" id="3.90.79.10">
    <property type="entry name" value="Nucleoside Triphosphate Pyrophosphohydrolase"/>
    <property type="match status" value="1"/>
</dbReference>
<comment type="catalytic activity">
    <reaction evidence="21">
        <text>O(6)-methyl-dGTP + H2O = O(6)-methyl-dGMP + diphosphate + H(+)</text>
        <dbReference type="Rhea" id="RHEA:67600"/>
        <dbReference type="ChEBI" id="CHEBI:15377"/>
        <dbReference type="ChEBI" id="CHEBI:15378"/>
        <dbReference type="ChEBI" id="CHEBI:33019"/>
        <dbReference type="ChEBI" id="CHEBI:169974"/>
        <dbReference type="ChEBI" id="CHEBI:169975"/>
    </reaction>
    <physiologicalReaction direction="left-to-right" evidence="21">
        <dbReference type="Rhea" id="RHEA:67601"/>
    </physiologicalReaction>
</comment>
<evidence type="ECO:0000259" key="24">
    <source>
        <dbReference type="PROSITE" id="PS51462"/>
    </source>
</evidence>
<dbReference type="Pfam" id="PF00293">
    <property type="entry name" value="NUDIX"/>
    <property type="match status" value="1"/>
</dbReference>
<comment type="catalytic activity">
    <reaction evidence="9">
        <text>8-oxo-dATP + H2O = 8-oxo-dAMP + diphosphate + H(+)</text>
        <dbReference type="Rhea" id="RHEA:65396"/>
        <dbReference type="ChEBI" id="CHEBI:15377"/>
        <dbReference type="ChEBI" id="CHEBI:15378"/>
        <dbReference type="ChEBI" id="CHEBI:33019"/>
        <dbReference type="ChEBI" id="CHEBI:71361"/>
        <dbReference type="ChEBI" id="CHEBI:172871"/>
    </reaction>
    <physiologicalReaction direction="left-to-right" evidence="9">
        <dbReference type="Rhea" id="RHEA:65397"/>
    </physiologicalReaction>
</comment>
<evidence type="ECO:0000256" key="6">
    <source>
        <dbReference type="ARBA" id="ARBA00022801"/>
    </source>
</evidence>
<organism evidence="25 26">
    <name type="scientific">Somion occarium</name>
    <dbReference type="NCBI Taxonomy" id="3059160"/>
    <lineage>
        <taxon>Eukaryota</taxon>
        <taxon>Fungi</taxon>
        <taxon>Dikarya</taxon>
        <taxon>Basidiomycota</taxon>
        <taxon>Agaricomycotina</taxon>
        <taxon>Agaricomycetes</taxon>
        <taxon>Polyporales</taxon>
        <taxon>Cerrenaceae</taxon>
        <taxon>Somion</taxon>
    </lineage>
</organism>
<dbReference type="EMBL" id="OZ037948">
    <property type="protein sequence ID" value="CAL1708764.1"/>
    <property type="molecule type" value="Genomic_DNA"/>
</dbReference>
<evidence type="ECO:0000313" key="26">
    <source>
        <dbReference type="Proteomes" id="UP001497453"/>
    </source>
</evidence>
<reference evidence="26" key="1">
    <citation type="submission" date="2024-04" db="EMBL/GenBank/DDBJ databases">
        <authorList>
            <person name="Shaw F."/>
            <person name="Minotto A."/>
        </authorList>
    </citation>
    <scope>NUCLEOTIDE SEQUENCE [LARGE SCALE GENOMIC DNA]</scope>
</reference>
<evidence type="ECO:0000256" key="19">
    <source>
        <dbReference type="ARBA" id="ARBA00032071"/>
    </source>
</evidence>
<evidence type="ECO:0000256" key="22">
    <source>
        <dbReference type="ARBA" id="ARBA00049032"/>
    </source>
</evidence>
<dbReference type="CDD" id="cd03427">
    <property type="entry name" value="NUDIX_MTH1_Nudt1"/>
    <property type="match status" value="1"/>
</dbReference>
<keyword evidence="7" id="KW-0460">Magnesium</keyword>
<dbReference type="InterPro" id="IPR000086">
    <property type="entry name" value="NUDIX_hydrolase_dom"/>
</dbReference>
<evidence type="ECO:0000256" key="12">
    <source>
        <dbReference type="ARBA" id="ARBA00024596"/>
    </source>
</evidence>
<evidence type="ECO:0000256" key="15">
    <source>
        <dbReference type="ARBA" id="ARBA00029673"/>
    </source>
</evidence>
<gene>
    <name evidence="25" type="ORF">GFSPODELE1_LOCUS7017</name>
</gene>
<evidence type="ECO:0000256" key="13">
    <source>
        <dbReference type="ARBA" id="ARBA00026103"/>
    </source>
</evidence>
<comment type="catalytic activity">
    <reaction evidence="12">
        <text>2-oxo-ATP + H2O = 2-oxo-AMP + diphosphate + H(+)</text>
        <dbReference type="Rhea" id="RHEA:67392"/>
        <dbReference type="ChEBI" id="CHEBI:15377"/>
        <dbReference type="ChEBI" id="CHEBI:15378"/>
        <dbReference type="ChEBI" id="CHEBI:33019"/>
        <dbReference type="ChEBI" id="CHEBI:71395"/>
        <dbReference type="ChEBI" id="CHEBI:172878"/>
    </reaction>
    <physiologicalReaction direction="left-to-right" evidence="12">
        <dbReference type="Rhea" id="RHEA:67393"/>
    </physiologicalReaction>
</comment>
<keyword evidence="26" id="KW-1185">Reference proteome</keyword>
<dbReference type="PROSITE" id="PS00893">
    <property type="entry name" value="NUDIX_BOX"/>
    <property type="match status" value="1"/>
</dbReference>
<evidence type="ECO:0000256" key="14">
    <source>
        <dbReference type="ARBA" id="ARBA00026218"/>
    </source>
</evidence>
<evidence type="ECO:0000256" key="11">
    <source>
        <dbReference type="ARBA" id="ARBA00024486"/>
    </source>
</evidence>
<evidence type="ECO:0000256" key="21">
    <source>
        <dbReference type="ARBA" id="ARBA00048894"/>
    </source>
</evidence>
<evidence type="ECO:0000256" key="7">
    <source>
        <dbReference type="ARBA" id="ARBA00022842"/>
    </source>
</evidence>
<dbReference type="InterPro" id="IPR020084">
    <property type="entry name" value="NUDIX_hydrolase_CS"/>
</dbReference>
<dbReference type="PRINTS" id="PR01403">
    <property type="entry name" value="8OXTPHPHTASE"/>
</dbReference>
<comment type="catalytic activity">
    <reaction evidence="10">
        <text>2-oxo-dATP + H2O = 2-oxo-dAMP + diphosphate + H(+)</text>
        <dbReference type="Rhea" id="RHEA:31583"/>
        <dbReference type="ChEBI" id="CHEBI:15377"/>
        <dbReference type="ChEBI" id="CHEBI:15378"/>
        <dbReference type="ChEBI" id="CHEBI:33019"/>
        <dbReference type="ChEBI" id="CHEBI:63212"/>
        <dbReference type="ChEBI" id="CHEBI:77897"/>
        <dbReference type="EC" id="3.6.1.56"/>
    </reaction>
    <physiologicalReaction direction="left-to-right" evidence="10">
        <dbReference type="Rhea" id="RHEA:31584"/>
    </physiologicalReaction>
</comment>
<evidence type="ECO:0000256" key="20">
    <source>
        <dbReference type="ARBA" id="ARBA00048002"/>
    </source>
</evidence>
<evidence type="ECO:0000256" key="16">
    <source>
        <dbReference type="ARBA" id="ARBA00030634"/>
    </source>
</evidence>
<dbReference type="InterPro" id="IPR015797">
    <property type="entry name" value="NUDIX_hydrolase-like_dom_sf"/>
</dbReference>
<dbReference type="PROSITE" id="PS51462">
    <property type="entry name" value="NUDIX"/>
    <property type="match status" value="1"/>
</dbReference>
<comment type="catalytic activity">
    <reaction evidence="22">
        <text>N(6)-methyl-dATP + H2O = N(6)-methyl-dAMP + diphosphate + H(+)</text>
        <dbReference type="Rhea" id="RHEA:67604"/>
        <dbReference type="ChEBI" id="CHEBI:15377"/>
        <dbReference type="ChEBI" id="CHEBI:15378"/>
        <dbReference type="ChEBI" id="CHEBI:33019"/>
        <dbReference type="ChEBI" id="CHEBI:169976"/>
        <dbReference type="ChEBI" id="CHEBI:172872"/>
    </reaction>
    <physiologicalReaction direction="left-to-right" evidence="22">
        <dbReference type="Rhea" id="RHEA:67605"/>
    </physiologicalReaction>
</comment>
<evidence type="ECO:0000256" key="23">
    <source>
        <dbReference type="ARBA" id="ARBA00053094"/>
    </source>
</evidence>
<evidence type="ECO:0000256" key="4">
    <source>
        <dbReference type="ARBA" id="ARBA00011245"/>
    </source>
</evidence>
<evidence type="ECO:0000256" key="18">
    <source>
        <dbReference type="ARBA" id="ARBA00031927"/>
    </source>
</evidence>
<name>A0ABP1DP99_9APHY</name>
<evidence type="ECO:0000256" key="2">
    <source>
        <dbReference type="ARBA" id="ARBA00004123"/>
    </source>
</evidence>
<dbReference type="PANTHER" id="PTHR43758:SF2">
    <property type="entry name" value="OXIDIZED PURINE NUCLEOSIDE TRIPHOSPHATE HYDROLASE"/>
    <property type="match status" value="1"/>
</dbReference>
<comment type="catalytic activity">
    <reaction evidence="20">
        <text>N(6)-methyl-ATP + H2O = N(6)-methyl-AMP + diphosphate + H(+)</text>
        <dbReference type="Rhea" id="RHEA:67608"/>
        <dbReference type="ChEBI" id="CHEBI:15377"/>
        <dbReference type="ChEBI" id="CHEBI:15378"/>
        <dbReference type="ChEBI" id="CHEBI:33019"/>
        <dbReference type="ChEBI" id="CHEBI:144842"/>
        <dbReference type="ChEBI" id="CHEBI:172873"/>
    </reaction>
    <physiologicalReaction direction="left-to-right" evidence="20">
        <dbReference type="Rhea" id="RHEA:67609"/>
    </physiologicalReaction>
</comment>
<comment type="cofactor">
    <cofactor evidence="1">
        <name>Mg(2+)</name>
        <dbReference type="ChEBI" id="CHEBI:18420"/>
    </cofactor>
</comment>
<comment type="catalytic activity">
    <reaction evidence="11">
        <text>8-oxo-dGTP + H2O = 8-oxo-dGMP + diphosphate + H(+)</text>
        <dbReference type="Rhea" id="RHEA:31575"/>
        <dbReference type="ChEBI" id="CHEBI:15377"/>
        <dbReference type="ChEBI" id="CHEBI:15378"/>
        <dbReference type="ChEBI" id="CHEBI:33019"/>
        <dbReference type="ChEBI" id="CHEBI:63224"/>
        <dbReference type="ChEBI" id="CHEBI:77896"/>
    </reaction>
    <physiologicalReaction direction="left-to-right" evidence="11">
        <dbReference type="Rhea" id="RHEA:31576"/>
    </physiologicalReaction>
</comment>
<evidence type="ECO:0000313" key="25">
    <source>
        <dbReference type="EMBL" id="CAL1708764.1"/>
    </source>
</evidence>
<evidence type="ECO:0000256" key="17">
    <source>
        <dbReference type="ARBA" id="ARBA00030682"/>
    </source>
</evidence>
<feature type="domain" description="Nudix hydrolase" evidence="24">
    <location>
        <begin position="31"/>
        <end position="154"/>
    </location>
</feature>
<protein>
    <recommendedName>
        <fullName evidence="14">Oxidized purine nucleoside triphosphate hydrolase</fullName>
        <ecNumber evidence="13">3.6.1.56</ecNumber>
    </recommendedName>
    <alternativeName>
        <fullName evidence="18">2-hydroxy-dATP diphosphatase</fullName>
    </alternativeName>
    <alternativeName>
        <fullName evidence="17">7,8-dihydro-8-oxoguanine triphosphatase</fullName>
    </alternativeName>
    <alternativeName>
        <fullName evidence="16">8-oxo-dGTPase</fullName>
    </alternativeName>
    <alternativeName>
        <fullName evidence="19">Methylated purine nucleoside triphosphate hydrolase</fullName>
    </alternativeName>
    <alternativeName>
        <fullName evidence="15">Nucleoside diphosphate-linked moiety X motif 1</fullName>
    </alternativeName>
</protein>